<keyword evidence="2" id="KW-1185">Reference proteome</keyword>
<protein>
    <recommendedName>
        <fullName evidence="3">SnoaL-like domain-containing protein</fullName>
    </recommendedName>
</protein>
<dbReference type="OrthoDB" id="3468019at2759"/>
<dbReference type="PANTHER" id="PTHR39401">
    <property type="entry name" value="SNOAL-LIKE DOMAIN-CONTAINING PROTEIN"/>
    <property type="match status" value="1"/>
</dbReference>
<reference evidence="1" key="1">
    <citation type="journal article" date="2021" name="Nat. Commun.">
        <title>Genetic determinants of endophytism in the Arabidopsis root mycobiome.</title>
        <authorList>
            <person name="Mesny F."/>
            <person name="Miyauchi S."/>
            <person name="Thiergart T."/>
            <person name="Pickel B."/>
            <person name="Atanasova L."/>
            <person name="Karlsson M."/>
            <person name="Huettel B."/>
            <person name="Barry K.W."/>
            <person name="Haridas S."/>
            <person name="Chen C."/>
            <person name="Bauer D."/>
            <person name="Andreopoulos W."/>
            <person name="Pangilinan J."/>
            <person name="LaButti K."/>
            <person name="Riley R."/>
            <person name="Lipzen A."/>
            <person name="Clum A."/>
            <person name="Drula E."/>
            <person name="Henrissat B."/>
            <person name="Kohler A."/>
            <person name="Grigoriev I.V."/>
            <person name="Martin F.M."/>
            <person name="Hacquard S."/>
        </authorList>
    </citation>
    <scope>NUCLEOTIDE SEQUENCE</scope>
    <source>
        <strain evidence="1">MPI-CAGE-CH-0235</strain>
    </source>
</reference>
<organism evidence="1 2">
    <name type="scientific">Stachybotrys elegans</name>
    <dbReference type="NCBI Taxonomy" id="80388"/>
    <lineage>
        <taxon>Eukaryota</taxon>
        <taxon>Fungi</taxon>
        <taxon>Dikarya</taxon>
        <taxon>Ascomycota</taxon>
        <taxon>Pezizomycotina</taxon>
        <taxon>Sordariomycetes</taxon>
        <taxon>Hypocreomycetidae</taxon>
        <taxon>Hypocreales</taxon>
        <taxon>Stachybotryaceae</taxon>
        <taxon>Stachybotrys</taxon>
    </lineage>
</organism>
<dbReference type="AlphaFoldDB" id="A0A8K0WY64"/>
<evidence type="ECO:0008006" key="3">
    <source>
        <dbReference type="Google" id="ProtNLM"/>
    </source>
</evidence>
<dbReference type="SUPFAM" id="SSF54427">
    <property type="entry name" value="NTF2-like"/>
    <property type="match status" value="1"/>
</dbReference>
<dbReference type="EMBL" id="JAGPNK010000001">
    <property type="protein sequence ID" value="KAH7328561.1"/>
    <property type="molecule type" value="Genomic_DNA"/>
</dbReference>
<evidence type="ECO:0000313" key="2">
    <source>
        <dbReference type="Proteomes" id="UP000813444"/>
    </source>
</evidence>
<evidence type="ECO:0000313" key="1">
    <source>
        <dbReference type="EMBL" id="KAH7328561.1"/>
    </source>
</evidence>
<name>A0A8K0WY64_9HYPO</name>
<comment type="caution">
    <text evidence="1">The sequence shown here is derived from an EMBL/GenBank/DDBJ whole genome shotgun (WGS) entry which is preliminary data.</text>
</comment>
<dbReference type="PANTHER" id="PTHR39401:SF1">
    <property type="entry name" value="SNOAL-LIKE DOMAIN-CONTAINING PROTEIN"/>
    <property type="match status" value="1"/>
</dbReference>
<gene>
    <name evidence="1" type="ORF">B0I35DRAFT_21190</name>
</gene>
<dbReference type="Gene3D" id="3.10.450.50">
    <property type="match status" value="1"/>
</dbReference>
<sequence>MPSSLSGGYFPLYPQHDSLPDPEIRTFITNFYKTSDNPTADELWVSYFTKDAQILIGDNGAKGEKEIREARALMWATMAERKHVVTKVFPGRFSPADASDGESSDCECMMFGEVQYKTSDGSSLTTPWAAHAVLHKETDAGDKEEWKFARYRVWLQK</sequence>
<dbReference type="InterPro" id="IPR032710">
    <property type="entry name" value="NTF2-like_dom_sf"/>
</dbReference>
<accession>A0A8K0WY64</accession>
<proteinExistence type="predicted"/>
<dbReference type="Proteomes" id="UP000813444">
    <property type="component" value="Unassembled WGS sequence"/>
</dbReference>